<dbReference type="SUPFAM" id="SSF69318">
    <property type="entry name" value="Integrin alpha N-terminal domain"/>
    <property type="match status" value="1"/>
</dbReference>
<comment type="caution">
    <text evidence="1">The sequence shown here is derived from an EMBL/GenBank/DDBJ whole genome shotgun (WGS) entry which is preliminary data.</text>
</comment>
<sequence>MGVFFQTNPPICGDGDLIWWWVSMALLNHQNKGLLLTLLMAKNGEKNLFKGIDVGYSFSPTPGNIDGDGDPDLVVVK</sequence>
<protein>
    <recommendedName>
        <fullName evidence="3">VCBS repeat-containing protein</fullName>
    </recommendedName>
</protein>
<reference evidence="1 2" key="1">
    <citation type="submission" date="2020-05" db="EMBL/GenBank/DDBJ databases">
        <title>Horizontal transmission and recombination maintain forever young bacterial symbiont genomes.</title>
        <authorList>
            <person name="Russell S.L."/>
            <person name="Pepper-Tunick E."/>
            <person name="Svedberg J."/>
            <person name="Byrne A."/>
            <person name="Ruelas Castillo J."/>
            <person name="Vollmers C."/>
            <person name="Beinart R.A."/>
            <person name="Corbett-Detig R."/>
        </authorList>
    </citation>
    <scope>NUCLEOTIDE SEQUENCE [LARGE SCALE GENOMIC DNA]</scope>
    <source>
        <strain evidence="1">455</strain>
    </source>
</reference>
<gene>
    <name evidence="1" type="ORF">H0A76_00220</name>
</gene>
<organism evidence="1 2">
    <name type="scientific">Candidatus Thiodubiliella endoseptemdiera</name>
    <dbReference type="NCBI Taxonomy" id="2738886"/>
    <lineage>
        <taxon>Bacteria</taxon>
        <taxon>Pseudomonadati</taxon>
        <taxon>Pseudomonadota</taxon>
        <taxon>Gammaproteobacteria</taxon>
        <taxon>Candidatus Pseudothioglobaceae</taxon>
        <taxon>Candidatus Thiodubiliella</taxon>
    </lineage>
</organism>
<evidence type="ECO:0000313" key="1">
    <source>
        <dbReference type="EMBL" id="NYT26462.1"/>
    </source>
</evidence>
<evidence type="ECO:0008006" key="3">
    <source>
        <dbReference type="Google" id="ProtNLM"/>
    </source>
</evidence>
<accession>A0A853EYH0</accession>
<evidence type="ECO:0000313" key="2">
    <source>
        <dbReference type="Proteomes" id="UP000568751"/>
    </source>
</evidence>
<proteinExistence type="predicted"/>
<dbReference type="Proteomes" id="UP000568751">
    <property type="component" value="Unassembled WGS sequence"/>
</dbReference>
<dbReference type="EMBL" id="JACCHT010000001">
    <property type="protein sequence ID" value="NYT26462.1"/>
    <property type="molecule type" value="Genomic_DNA"/>
</dbReference>
<dbReference type="InterPro" id="IPR028994">
    <property type="entry name" value="Integrin_alpha_N"/>
</dbReference>
<name>A0A853EYH0_9GAMM</name>
<dbReference type="AlphaFoldDB" id="A0A853EYH0"/>